<dbReference type="InterPro" id="IPR000611">
    <property type="entry name" value="NPY_rcpt"/>
</dbReference>
<proteinExistence type="inferred from homology"/>
<feature type="transmembrane region" description="Helical" evidence="10">
    <location>
        <begin position="248"/>
        <end position="272"/>
    </location>
</feature>
<dbReference type="InterPro" id="IPR017452">
    <property type="entry name" value="GPCR_Rhodpsn_7TM"/>
</dbReference>
<feature type="domain" description="G-protein coupled receptors family 1 profile" evidence="11">
    <location>
        <begin position="44"/>
        <end position="308"/>
    </location>
</feature>
<dbReference type="Proteomes" id="UP000494165">
    <property type="component" value="Unassembled WGS sequence"/>
</dbReference>
<protein>
    <recommendedName>
        <fullName evidence="11">G-protein coupled receptors family 1 profile domain-containing protein</fullName>
    </recommendedName>
</protein>
<dbReference type="EMBL" id="CADEPI010000367">
    <property type="protein sequence ID" value="CAB3384713.1"/>
    <property type="molecule type" value="Genomic_DNA"/>
</dbReference>
<evidence type="ECO:0000256" key="1">
    <source>
        <dbReference type="ARBA" id="ARBA00004141"/>
    </source>
</evidence>
<comment type="caution">
    <text evidence="12">The sequence shown here is derived from an EMBL/GenBank/DDBJ whole genome shotgun (WGS) entry which is preliminary data.</text>
</comment>
<evidence type="ECO:0000256" key="8">
    <source>
        <dbReference type="ARBA" id="ARBA00023224"/>
    </source>
</evidence>
<dbReference type="FunFam" id="1.20.1070.10:FF:000291">
    <property type="entry name" value="Predicted protein"/>
    <property type="match status" value="1"/>
</dbReference>
<evidence type="ECO:0000256" key="6">
    <source>
        <dbReference type="ARBA" id="ARBA00023136"/>
    </source>
</evidence>
<dbReference type="PANTHER" id="PTHR45695">
    <property type="entry name" value="LEUCOKININ RECEPTOR-RELATED"/>
    <property type="match status" value="1"/>
</dbReference>
<dbReference type="GO" id="GO:0004983">
    <property type="term" value="F:neuropeptide Y receptor activity"/>
    <property type="evidence" value="ECO:0007669"/>
    <property type="project" value="InterPro"/>
</dbReference>
<evidence type="ECO:0000256" key="9">
    <source>
        <dbReference type="RuleBase" id="RU000688"/>
    </source>
</evidence>
<sequence>MEMPVSASQPGLSVVKSDGLRYSLQTTVIMYVAYSTIFVLGVVGNALVVVVVRRTPRMRTVTNVFITNLACADLMVNLLCLPFTLLGNVYSAWLLGPFICKMVPYLQGVSVAASVHTLVAIAAERCFAICFPMRGPAMSDKACYYTITVIWVFSLAITSPWLVYFRLQPLEEGSSLQVCEEVWPDPMSGNIYFVVAHLVLCYLAPLGVINVCYILVWRKVWHKSSAQDETFQEHQSVIIRTRARVIKMLVVVVLSFAFCWLPLYSLFFWVKLVGPATLSPREEAFVSAMLPISQWLGASNSCINPVLYAYFNKRFRASFQSILRSIPCLSRFNKGNDVALKRQGCVHRREVHRFRHNYTLRPSKRAVMQRRRADEALKETAL</sequence>
<dbReference type="PROSITE" id="PS00237">
    <property type="entry name" value="G_PROTEIN_RECEP_F1_1"/>
    <property type="match status" value="1"/>
</dbReference>
<dbReference type="Pfam" id="PF00001">
    <property type="entry name" value="7tm_1"/>
    <property type="match status" value="1"/>
</dbReference>
<accession>A0A8S1DQF2</accession>
<dbReference type="PANTHER" id="PTHR45695:SF9">
    <property type="entry name" value="LEUCOKININ RECEPTOR"/>
    <property type="match status" value="1"/>
</dbReference>
<dbReference type="Gene3D" id="1.20.1070.10">
    <property type="entry name" value="Rhodopsin 7-helix transmembrane proteins"/>
    <property type="match status" value="1"/>
</dbReference>
<dbReference type="AlphaFoldDB" id="A0A8S1DQF2"/>
<keyword evidence="4 10" id="KW-1133">Transmembrane helix</keyword>
<dbReference type="InterPro" id="IPR000276">
    <property type="entry name" value="GPCR_Rhodpsn"/>
</dbReference>
<evidence type="ECO:0000313" key="13">
    <source>
        <dbReference type="Proteomes" id="UP000494165"/>
    </source>
</evidence>
<dbReference type="PRINTS" id="PR00237">
    <property type="entry name" value="GPCRRHODOPSN"/>
</dbReference>
<keyword evidence="13" id="KW-1185">Reference proteome</keyword>
<keyword evidence="8 9" id="KW-0807">Transducer</keyword>
<feature type="transmembrane region" description="Helical" evidence="10">
    <location>
        <begin position="144"/>
        <end position="164"/>
    </location>
</feature>
<feature type="transmembrane region" description="Helical" evidence="10">
    <location>
        <begin position="105"/>
        <end position="123"/>
    </location>
</feature>
<dbReference type="SMART" id="SM01381">
    <property type="entry name" value="7TM_GPCR_Srsx"/>
    <property type="match status" value="1"/>
</dbReference>
<name>A0A8S1DQF2_9INSE</name>
<dbReference type="SUPFAM" id="SSF81321">
    <property type="entry name" value="Family A G protein-coupled receptor-like"/>
    <property type="match status" value="1"/>
</dbReference>
<dbReference type="OrthoDB" id="2013775at2759"/>
<evidence type="ECO:0000259" key="11">
    <source>
        <dbReference type="PROSITE" id="PS50262"/>
    </source>
</evidence>
<comment type="similarity">
    <text evidence="2 9">Belongs to the G-protein coupled receptor 1 family.</text>
</comment>
<dbReference type="PRINTS" id="PR01012">
    <property type="entry name" value="NRPEPTIDEYR"/>
</dbReference>
<feature type="transmembrane region" description="Helical" evidence="10">
    <location>
        <begin position="191"/>
        <end position="216"/>
    </location>
</feature>
<reference evidence="12 13" key="1">
    <citation type="submission" date="2020-04" db="EMBL/GenBank/DDBJ databases">
        <authorList>
            <person name="Alioto T."/>
            <person name="Alioto T."/>
            <person name="Gomez Garrido J."/>
        </authorList>
    </citation>
    <scope>NUCLEOTIDE SEQUENCE [LARGE SCALE GENOMIC DNA]</scope>
</reference>
<dbReference type="CDD" id="cd14993">
    <property type="entry name" value="7tmA_CCKR-like"/>
    <property type="match status" value="1"/>
</dbReference>
<evidence type="ECO:0000256" key="7">
    <source>
        <dbReference type="ARBA" id="ARBA00023170"/>
    </source>
</evidence>
<evidence type="ECO:0000256" key="10">
    <source>
        <dbReference type="SAM" id="Phobius"/>
    </source>
</evidence>
<dbReference type="GO" id="GO:0005886">
    <property type="term" value="C:plasma membrane"/>
    <property type="evidence" value="ECO:0007669"/>
    <property type="project" value="TreeGrafter"/>
</dbReference>
<keyword evidence="7 9" id="KW-0675">Receptor</keyword>
<keyword evidence="3 9" id="KW-0812">Transmembrane</keyword>
<gene>
    <name evidence="12" type="ORF">CLODIP_2_CD01094</name>
</gene>
<feature type="transmembrane region" description="Helical" evidence="10">
    <location>
        <begin position="64"/>
        <end position="85"/>
    </location>
</feature>
<evidence type="ECO:0000256" key="3">
    <source>
        <dbReference type="ARBA" id="ARBA00022692"/>
    </source>
</evidence>
<feature type="transmembrane region" description="Helical" evidence="10">
    <location>
        <begin position="292"/>
        <end position="311"/>
    </location>
</feature>
<dbReference type="PROSITE" id="PS50262">
    <property type="entry name" value="G_PROTEIN_RECEP_F1_2"/>
    <property type="match status" value="1"/>
</dbReference>
<evidence type="ECO:0000256" key="2">
    <source>
        <dbReference type="ARBA" id="ARBA00010663"/>
    </source>
</evidence>
<evidence type="ECO:0000313" key="12">
    <source>
        <dbReference type="EMBL" id="CAB3384713.1"/>
    </source>
</evidence>
<feature type="transmembrane region" description="Helical" evidence="10">
    <location>
        <begin position="28"/>
        <end position="52"/>
    </location>
</feature>
<evidence type="ECO:0000256" key="5">
    <source>
        <dbReference type="ARBA" id="ARBA00023040"/>
    </source>
</evidence>
<keyword evidence="6 10" id="KW-0472">Membrane</keyword>
<comment type="subcellular location">
    <subcellularLocation>
        <location evidence="1">Membrane</location>
        <topology evidence="1">Multi-pass membrane protein</topology>
    </subcellularLocation>
</comment>
<evidence type="ECO:0000256" key="4">
    <source>
        <dbReference type="ARBA" id="ARBA00022989"/>
    </source>
</evidence>
<organism evidence="12 13">
    <name type="scientific">Cloeon dipterum</name>
    <dbReference type="NCBI Taxonomy" id="197152"/>
    <lineage>
        <taxon>Eukaryota</taxon>
        <taxon>Metazoa</taxon>
        <taxon>Ecdysozoa</taxon>
        <taxon>Arthropoda</taxon>
        <taxon>Hexapoda</taxon>
        <taxon>Insecta</taxon>
        <taxon>Pterygota</taxon>
        <taxon>Palaeoptera</taxon>
        <taxon>Ephemeroptera</taxon>
        <taxon>Pisciforma</taxon>
        <taxon>Baetidae</taxon>
        <taxon>Cloeon</taxon>
    </lineage>
</organism>
<keyword evidence="5 9" id="KW-0297">G-protein coupled receptor</keyword>